<dbReference type="PROSITE" id="PS51471">
    <property type="entry name" value="FE2OG_OXY"/>
    <property type="match status" value="1"/>
</dbReference>
<dbReference type="GO" id="GO:0005506">
    <property type="term" value="F:iron ion binding"/>
    <property type="evidence" value="ECO:0007669"/>
    <property type="project" value="InterPro"/>
</dbReference>
<keyword evidence="6" id="KW-0223">Dioxygenase</keyword>
<accession>A0A0C9VJG0</accession>
<evidence type="ECO:0000256" key="3">
    <source>
        <dbReference type="ARBA" id="ARBA00007443"/>
    </source>
</evidence>
<protein>
    <recommendedName>
        <fullName evidence="12">uS12 prolyl 3,4-dihydroxylase</fullName>
    </recommendedName>
</protein>
<dbReference type="PANTHER" id="PTHR12117">
    <property type="entry name" value="HISTONE ACETYLTRANSFERASE COMPLEX"/>
    <property type="match status" value="1"/>
</dbReference>
<keyword evidence="7" id="KW-0560">Oxidoreductase</keyword>
<evidence type="ECO:0000313" key="15">
    <source>
        <dbReference type="EMBL" id="KIJ37481.1"/>
    </source>
</evidence>
<feature type="region of interest" description="Disordered" evidence="13">
    <location>
        <begin position="363"/>
        <end position="387"/>
    </location>
</feature>
<evidence type="ECO:0000256" key="4">
    <source>
        <dbReference type="ARBA" id="ARBA00022723"/>
    </source>
</evidence>
<evidence type="ECO:0000256" key="1">
    <source>
        <dbReference type="ARBA" id="ARBA00001961"/>
    </source>
</evidence>
<dbReference type="Gene3D" id="2.60.120.620">
    <property type="entry name" value="q2cbj1_9rhob like domain"/>
    <property type="match status" value="1"/>
</dbReference>
<comment type="catalytic activity">
    <reaction evidence="10">
        <text>[ribosomal protein uS12]-L-proline + 2-oxoglutarate + O2 = [ribosomal protein uS12]-(3S)-3-hydroxy-L-proline + succinate + CO2</text>
        <dbReference type="Rhea" id="RHEA:54156"/>
        <dbReference type="Rhea" id="RHEA-COMP:13816"/>
        <dbReference type="Rhea" id="RHEA-COMP:13818"/>
        <dbReference type="ChEBI" id="CHEBI:15379"/>
        <dbReference type="ChEBI" id="CHEBI:16526"/>
        <dbReference type="ChEBI" id="CHEBI:16810"/>
        <dbReference type="ChEBI" id="CHEBI:30031"/>
        <dbReference type="ChEBI" id="CHEBI:50342"/>
        <dbReference type="ChEBI" id="CHEBI:85428"/>
    </reaction>
</comment>
<dbReference type="SMART" id="SM00702">
    <property type="entry name" value="P4Hc"/>
    <property type="match status" value="1"/>
</dbReference>
<feature type="compositionally biased region" description="Acidic residues" evidence="13">
    <location>
        <begin position="530"/>
        <end position="541"/>
    </location>
</feature>
<dbReference type="InterPro" id="IPR006620">
    <property type="entry name" value="Pro_4_hyd_alph"/>
</dbReference>
<feature type="region of interest" description="Disordered" evidence="13">
    <location>
        <begin position="1"/>
        <end position="25"/>
    </location>
</feature>
<dbReference type="InterPro" id="IPR039558">
    <property type="entry name" value="TPA1/OFD1_N"/>
</dbReference>
<name>A0A0C9VJG0_SPHS4</name>
<dbReference type="Pfam" id="PF13661">
    <property type="entry name" value="2OG-FeII_Oxy_4"/>
    <property type="match status" value="1"/>
</dbReference>
<evidence type="ECO:0000256" key="12">
    <source>
        <dbReference type="ARBA" id="ARBA00081607"/>
    </source>
</evidence>
<evidence type="ECO:0000256" key="11">
    <source>
        <dbReference type="ARBA" id="ARBA00051966"/>
    </source>
</evidence>
<evidence type="ECO:0000256" key="2">
    <source>
        <dbReference type="ARBA" id="ARBA00004123"/>
    </source>
</evidence>
<evidence type="ECO:0000256" key="13">
    <source>
        <dbReference type="SAM" id="MobiDB-lite"/>
    </source>
</evidence>
<comment type="similarity">
    <text evidence="3">Belongs to the TPA1 family.</text>
</comment>
<evidence type="ECO:0000256" key="10">
    <source>
        <dbReference type="ARBA" id="ARBA00047444"/>
    </source>
</evidence>
<dbReference type="AlphaFoldDB" id="A0A0C9VJG0"/>
<dbReference type="Gene3D" id="3.60.130.20">
    <property type="entry name" value="Oxoglutarate/iron-dependent oxygenase, C-terminal degradation domain"/>
    <property type="match status" value="1"/>
</dbReference>
<dbReference type="GO" id="GO:0031418">
    <property type="term" value="F:L-ascorbic acid binding"/>
    <property type="evidence" value="ECO:0007669"/>
    <property type="project" value="UniProtKB-KW"/>
</dbReference>
<keyword evidence="9" id="KW-0539">Nucleus</keyword>
<dbReference type="InterPro" id="IPR043044">
    <property type="entry name" value="TPA1/Ofd1_C"/>
</dbReference>
<dbReference type="InterPro" id="IPR051842">
    <property type="entry name" value="uS12_prolyl_hydroxylase"/>
</dbReference>
<dbReference type="InterPro" id="IPR005123">
    <property type="entry name" value="Oxoglu/Fe-dep_dioxygenase_dom"/>
</dbReference>
<dbReference type="InterPro" id="IPR019601">
    <property type="entry name" value="Oxoglutarate/Fe-dep_Oase_C"/>
</dbReference>
<evidence type="ECO:0000256" key="9">
    <source>
        <dbReference type="ARBA" id="ARBA00023242"/>
    </source>
</evidence>
<dbReference type="GO" id="GO:0009896">
    <property type="term" value="P:positive regulation of catabolic process"/>
    <property type="evidence" value="ECO:0007669"/>
    <property type="project" value="UniProtKB-ARBA"/>
</dbReference>
<dbReference type="GO" id="GO:0005737">
    <property type="term" value="C:cytoplasm"/>
    <property type="evidence" value="ECO:0007669"/>
    <property type="project" value="TreeGrafter"/>
</dbReference>
<dbReference type="Pfam" id="PF10637">
    <property type="entry name" value="Ofd1_CTDD"/>
    <property type="match status" value="1"/>
</dbReference>
<evidence type="ECO:0000313" key="16">
    <source>
        <dbReference type="Proteomes" id="UP000054279"/>
    </source>
</evidence>
<evidence type="ECO:0000256" key="6">
    <source>
        <dbReference type="ARBA" id="ARBA00022964"/>
    </source>
</evidence>
<comment type="cofactor">
    <cofactor evidence="1">
        <name>L-ascorbate</name>
        <dbReference type="ChEBI" id="CHEBI:38290"/>
    </cofactor>
</comment>
<feature type="region of interest" description="Disordered" evidence="13">
    <location>
        <begin position="511"/>
        <end position="543"/>
    </location>
</feature>
<keyword evidence="5" id="KW-0847">Vitamin C</keyword>
<feature type="domain" description="Fe2OG dioxygenase" evidence="14">
    <location>
        <begin position="145"/>
        <end position="257"/>
    </location>
</feature>
<keyword evidence="8" id="KW-0408">Iron</keyword>
<proteinExistence type="inferred from homology"/>
<sequence length="579" mass="64024">MAPGRARSPSPFTANKRLKPDSPSGGDAGLISSFAAGILEPGKAEGLHQAYMQSEPYKYCVLDKLFIDTLLKKVKDECIGELNFTEKATDIYKVHQTGDLASLSYLPKEQLDLLPSLLTLRDALYSPEFRQFLRTVTGCGPLSGSKQDMSVNSYKTGCHLLNHDDVIGTRCVSYILYMPLPEDKHWEEAWGGALELYPVSEEGELQPIPSKKIPPSWNQFIFFEVQPGKSFHSVEEVVVGGGNDSRERLSISGWFHKAQEGEEGYQPEPTDRVKSSLEQLSAGEAQPLNPYPSEELPPIPPVLSDNDITFLSQFISEPYLKAQNLSLLAERFGKESTAELHLFLREDLAKDLEKGLRELDAKDGLMPSKTPRIPPHSSGVQEGSGWRIKGPPQRQRFCVIEGPQSDSANAATKTLRRIQDELFPSSAFRSWLAVVTSLIPMQYAVQARRFRPGLDYTLATSEDSEARLDVVLGLTPDVEISGKGKKKADGNWESGEWGGWECYLAAPDENEDPAVYGSGRKSKKDKADGDAEEDEEDEDDSTLLVAQPGFNRLLLALRDAGVLHFVKYVQDGTSLVNGK</sequence>
<dbReference type="Proteomes" id="UP000054279">
    <property type="component" value="Unassembled WGS sequence"/>
</dbReference>
<dbReference type="EMBL" id="KN837169">
    <property type="protein sequence ID" value="KIJ37481.1"/>
    <property type="molecule type" value="Genomic_DNA"/>
</dbReference>
<dbReference type="HOGENOM" id="CLU_017005_0_0_1"/>
<dbReference type="GO" id="GO:0006449">
    <property type="term" value="P:regulation of translational termination"/>
    <property type="evidence" value="ECO:0007669"/>
    <property type="project" value="TreeGrafter"/>
</dbReference>
<organism evidence="15 16">
    <name type="scientific">Sphaerobolus stellatus (strain SS14)</name>
    <dbReference type="NCBI Taxonomy" id="990650"/>
    <lineage>
        <taxon>Eukaryota</taxon>
        <taxon>Fungi</taxon>
        <taxon>Dikarya</taxon>
        <taxon>Basidiomycota</taxon>
        <taxon>Agaricomycotina</taxon>
        <taxon>Agaricomycetes</taxon>
        <taxon>Phallomycetidae</taxon>
        <taxon>Geastrales</taxon>
        <taxon>Sphaerobolaceae</taxon>
        <taxon>Sphaerobolus</taxon>
    </lineage>
</organism>
<comment type="subcellular location">
    <subcellularLocation>
        <location evidence="2">Nucleus</location>
    </subcellularLocation>
</comment>
<gene>
    <name evidence="15" type="ORF">M422DRAFT_69393</name>
</gene>
<evidence type="ECO:0000256" key="5">
    <source>
        <dbReference type="ARBA" id="ARBA00022896"/>
    </source>
</evidence>
<evidence type="ECO:0000259" key="14">
    <source>
        <dbReference type="PROSITE" id="PS51471"/>
    </source>
</evidence>
<dbReference type="FunFam" id="2.60.120.620:FF:000014">
    <property type="entry name" value="Prolyl 3,4-dihydroxylase TPA1"/>
    <property type="match status" value="1"/>
</dbReference>
<evidence type="ECO:0000256" key="8">
    <source>
        <dbReference type="ARBA" id="ARBA00023004"/>
    </source>
</evidence>
<dbReference type="OrthoDB" id="430522at2759"/>
<dbReference type="GO" id="GO:0031543">
    <property type="term" value="F:peptidyl-proline dioxygenase activity"/>
    <property type="evidence" value="ECO:0007669"/>
    <property type="project" value="UniProtKB-ARBA"/>
</dbReference>
<dbReference type="GO" id="GO:0010604">
    <property type="term" value="P:positive regulation of macromolecule metabolic process"/>
    <property type="evidence" value="ECO:0007669"/>
    <property type="project" value="UniProtKB-ARBA"/>
</dbReference>
<dbReference type="PANTHER" id="PTHR12117:SF0">
    <property type="entry name" value="PROLYL 3-HYDROXYLASE OGFOD1"/>
    <property type="match status" value="1"/>
</dbReference>
<reference evidence="15 16" key="1">
    <citation type="submission" date="2014-06" db="EMBL/GenBank/DDBJ databases">
        <title>Evolutionary Origins and Diversification of the Mycorrhizal Mutualists.</title>
        <authorList>
            <consortium name="DOE Joint Genome Institute"/>
            <consortium name="Mycorrhizal Genomics Consortium"/>
            <person name="Kohler A."/>
            <person name="Kuo A."/>
            <person name="Nagy L.G."/>
            <person name="Floudas D."/>
            <person name="Copeland A."/>
            <person name="Barry K.W."/>
            <person name="Cichocki N."/>
            <person name="Veneault-Fourrey C."/>
            <person name="LaButti K."/>
            <person name="Lindquist E.A."/>
            <person name="Lipzen A."/>
            <person name="Lundell T."/>
            <person name="Morin E."/>
            <person name="Murat C."/>
            <person name="Riley R."/>
            <person name="Ohm R."/>
            <person name="Sun H."/>
            <person name="Tunlid A."/>
            <person name="Henrissat B."/>
            <person name="Grigoriev I.V."/>
            <person name="Hibbett D.S."/>
            <person name="Martin F."/>
        </authorList>
    </citation>
    <scope>NUCLEOTIDE SEQUENCE [LARGE SCALE GENOMIC DNA]</scope>
    <source>
        <strain evidence="15 16">SS14</strain>
    </source>
</reference>
<evidence type="ECO:0000256" key="7">
    <source>
        <dbReference type="ARBA" id="ARBA00023002"/>
    </source>
</evidence>
<comment type="catalytic activity">
    <reaction evidence="11">
        <text>[ribosomal protein uS12]-(3S)-3-hydroxy-L-proline + 2-oxoglutarate + O2 = [ribosomal protein uS12]-(3S)-3,4-dihydroxy-L-proline + succinate + CO2</text>
        <dbReference type="Rhea" id="RHEA:54160"/>
        <dbReference type="Rhea" id="RHEA-COMP:13817"/>
        <dbReference type="Rhea" id="RHEA-COMP:13818"/>
        <dbReference type="ChEBI" id="CHEBI:15379"/>
        <dbReference type="ChEBI" id="CHEBI:16526"/>
        <dbReference type="ChEBI" id="CHEBI:16810"/>
        <dbReference type="ChEBI" id="CHEBI:30031"/>
        <dbReference type="ChEBI" id="CHEBI:85428"/>
        <dbReference type="ChEBI" id="CHEBI:138052"/>
    </reaction>
</comment>
<keyword evidence="16" id="KW-1185">Reference proteome</keyword>
<keyword evidence="4" id="KW-0479">Metal-binding</keyword>
<dbReference type="GO" id="GO:0005634">
    <property type="term" value="C:nucleus"/>
    <property type="evidence" value="ECO:0007669"/>
    <property type="project" value="UniProtKB-SubCell"/>
</dbReference>